<reference evidence="1" key="1">
    <citation type="submission" date="2020-05" db="EMBL/GenBank/DDBJ databases">
        <title>Large-scale comparative analyses of tick genomes elucidate their genetic diversity and vector capacities.</title>
        <authorList>
            <person name="Jia N."/>
            <person name="Wang J."/>
            <person name="Shi W."/>
            <person name="Du L."/>
            <person name="Sun Y."/>
            <person name="Zhan W."/>
            <person name="Jiang J."/>
            <person name="Wang Q."/>
            <person name="Zhang B."/>
            <person name="Ji P."/>
            <person name="Sakyi L.B."/>
            <person name="Cui X."/>
            <person name="Yuan T."/>
            <person name="Jiang B."/>
            <person name="Yang W."/>
            <person name="Lam T.T.-Y."/>
            <person name="Chang Q."/>
            <person name="Ding S."/>
            <person name="Wang X."/>
            <person name="Zhu J."/>
            <person name="Ruan X."/>
            <person name="Zhao L."/>
            <person name="Wei J."/>
            <person name="Que T."/>
            <person name="Du C."/>
            <person name="Cheng J."/>
            <person name="Dai P."/>
            <person name="Han X."/>
            <person name="Huang E."/>
            <person name="Gao Y."/>
            <person name="Liu J."/>
            <person name="Shao H."/>
            <person name="Ye R."/>
            <person name="Li L."/>
            <person name="Wei W."/>
            <person name="Wang X."/>
            <person name="Wang C."/>
            <person name="Yang T."/>
            <person name="Huo Q."/>
            <person name="Li W."/>
            <person name="Guo W."/>
            <person name="Chen H."/>
            <person name="Zhou L."/>
            <person name="Ni X."/>
            <person name="Tian J."/>
            <person name="Zhou Y."/>
            <person name="Sheng Y."/>
            <person name="Liu T."/>
            <person name="Pan Y."/>
            <person name="Xia L."/>
            <person name="Li J."/>
            <person name="Zhao F."/>
            <person name="Cao W."/>
        </authorList>
    </citation>
    <scope>NUCLEOTIDE SEQUENCE</scope>
    <source>
        <strain evidence="1">Hyas-2018</strain>
    </source>
</reference>
<dbReference type="EMBL" id="CM023481">
    <property type="protein sequence ID" value="KAH6944671.1"/>
    <property type="molecule type" value="Genomic_DNA"/>
</dbReference>
<gene>
    <name evidence="1" type="ORF">HPB50_004448</name>
</gene>
<dbReference type="Proteomes" id="UP000821845">
    <property type="component" value="Chromosome 1"/>
</dbReference>
<comment type="caution">
    <text evidence="1">The sequence shown here is derived from an EMBL/GenBank/DDBJ whole genome shotgun (WGS) entry which is preliminary data.</text>
</comment>
<sequence>MHGNWMAYIESKQKESPPYGGPGAGEAGKVSTRLRAATSAQKRKTRRECERRPAGYPWQASMISSLGVLSASLGHGAKLPSHRPAKGSLECTTSRGNANTRKACGRQQPPPRPFVRKKTDVCLSLNQKHRPRGYCELDSIAKGRRGPAWRLAGSGHGDDPDSEPLKGLYFFNAPRGTTQRSRATAKFENTKTNGHGKMNDASYGTPALSSVAYKLFPNDQMRRPSRKQATI</sequence>
<keyword evidence="2" id="KW-1185">Reference proteome</keyword>
<evidence type="ECO:0000313" key="2">
    <source>
        <dbReference type="Proteomes" id="UP000821845"/>
    </source>
</evidence>
<protein>
    <submittedName>
        <fullName evidence="1">Uncharacterized protein</fullName>
    </submittedName>
</protein>
<accession>A0ACB7TC04</accession>
<name>A0ACB7TC04_HYAAI</name>
<proteinExistence type="predicted"/>
<organism evidence="1 2">
    <name type="scientific">Hyalomma asiaticum</name>
    <name type="common">Tick</name>
    <dbReference type="NCBI Taxonomy" id="266040"/>
    <lineage>
        <taxon>Eukaryota</taxon>
        <taxon>Metazoa</taxon>
        <taxon>Ecdysozoa</taxon>
        <taxon>Arthropoda</taxon>
        <taxon>Chelicerata</taxon>
        <taxon>Arachnida</taxon>
        <taxon>Acari</taxon>
        <taxon>Parasitiformes</taxon>
        <taxon>Ixodida</taxon>
        <taxon>Ixodoidea</taxon>
        <taxon>Ixodidae</taxon>
        <taxon>Hyalomminae</taxon>
        <taxon>Hyalomma</taxon>
    </lineage>
</organism>
<evidence type="ECO:0000313" key="1">
    <source>
        <dbReference type="EMBL" id="KAH6944671.1"/>
    </source>
</evidence>